<feature type="domain" description="L,D-TPase catalytic" evidence="8">
    <location>
        <begin position="65"/>
        <end position="195"/>
    </location>
</feature>
<comment type="pathway">
    <text evidence="1 7">Cell wall biogenesis; peptidoglycan biosynthesis.</text>
</comment>
<evidence type="ECO:0000256" key="7">
    <source>
        <dbReference type="PROSITE-ProRule" id="PRU01373"/>
    </source>
</evidence>
<evidence type="ECO:0000313" key="10">
    <source>
        <dbReference type="Proteomes" id="UP000000939"/>
    </source>
</evidence>
<dbReference type="GO" id="GO:0004180">
    <property type="term" value="F:carboxypeptidase activity"/>
    <property type="evidence" value="ECO:0007669"/>
    <property type="project" value="UniProtKB-ARBA"/>
</dbReference>
<evidence type="ECO:0000256" key="3">
    <source>
        <dbReference type="ARBA" id="ARBA00022679"/>
    </source>
</evidence>
<dbReference type="InterPro" id="IPR056203">
    <property type="entry name" value="Cds6_C"/>
</dbReference>
<dbReference type="KEGG" id="ant:Arnit_2407"/>
<reference evidence="9 10" key="1">
    <citation type="journal article" date="2010" name="Stand. Genomic Sci.">
        <title>Complete genome sequence of Arcobacter nitrofigilis type strain (CI).</title>
        <authorList>
            <person name="Pati A."/>
            <person name="Gronow S."/>
            <person name="Lapidus A."/>
            <person name="Copeland A."/>
            <person name="Glavina Del Rio T."/>
            <person name="Nolan M."/>
            <person name="Lucas S."/>
            <person name="Tice H."/>
            <person name="Cheng J.F."/>
            <person name="Han C."/>
            <person name="Chertkov O."/>
            <person name="Bruce D."/>
            <person name="Tapia R."/>
            <person name="Goodwin L."/>
            <person name="Pitluck S."/>
            <person name="Liolios K."/>
            <person name="Ivanova N."/>
            <person name="Mavromatis K."/>
            <person name="Chen A."/>
            <person name="Palaniappan K."/>
            <person name="Land M."/>
            <person name="Hauser L."/>
            <person name="Chang Y.J."/>
            <person name="Jeffries C.D."/>
            <person name="Detter J.C."/>
            <person name="Rohde M."/>
            <person name="Goker M."/>
            <person name="Bristow J."/>
            <person name="Eisen J.A."/>
            <person name="Markowitz V."/>
            <person name="Hugenholtz P."/>
            <person name="Klenk H.P."/>
            <person name="Kyrpides N.C."/>
        </authorList>
    </citation>
    <scope>NUCLEOTIDE SEQUENCE [LARGE SCALE GENOMIC DNA]</scope>
    <source>
        <strain evidence="10">ATCC 33309 / DSM 7299 / CCUG 15893 / LMG 7604 / NCTC 12251 / CI</strain>
    </source>
</reference>
<keyword evidence="10" id="KW-1185">Reference proteome</keyword>
<evidence type="ECO:0000259" key="8">
    <source>
        <dbReference type="PROSITE" id="PS52029"/>
    </source>
</evidence>
<dbReference type="Pfam" id="PF24125">
    <property type="entry name" value="Cds6_C"/>
    <property type="match status" value="1"/>
</dbReference>
<dbReference type="AlphaFoldDB" id="D5V196"/>
<gene>
    <name evidence="9" type="ordered locus">Arnit_2407</name>
</gene>
<dbReference type="GO" id="GO:0008360">
    <property type="term" value="P:regulation of cell shape"/>
    <property type="evidence" value="ECO:0007669"/>
    <property type="project" value="UniProtKB-UniRule"/>
</dbReference>
<evidence type="ECO:0000256" key="6">
    <source>
        <dbReference type="ARBA" id="ARBA00023316"/>
    </source>
</evidence>
<dbReference type="PANTHER" id="PTHR36699">
    <property type="entry name" value="LD-TRANSPEPTIDASE"/>
    <property type="match status" value="1"/>
</dbReference>
<protein>
    <submittedName>
        <fullName evidence="9">ErfK/YbiS/YcfS/YnhG family protein</fullName>
    </submittedName>
</protein>
<dbReference type="PANTHER" id="PTHR36699:SF1">
    <property type="entry name" value="L,D-TRANSPEPTIDASE YAFK-RELATED"/>
    <property type="match status" value="1"/>
</dbReference>
<dbReference type="SUPFAM" id="SSF141523">
    <property type="entry name" value="L,D-transpeptidase catalytic domain-like"/>
    <property type="match status" value="1"/>
</dbReference>
<dbReference type="InterPro" id="IPR032710">
    <property type="entry name" value="NTF2-like_dom_sf"/>
</dbReference>
<name>D5V196_ARCNC</name>
<dbReference type="RefSeq" id="WP_013136203.1">
    <property type="nucleotide sequence ID" value="NC_014166.1"/>
</dbReference>
<feature type="active site" description="Nucleophile" evidence="7">
    <location>
        <position position="171"/>
    </location>
</feature>
<keyword evidence="6 7" id="KW-0961">Cell wall biogenesis/degradation</keyword>
<keyword evidence="5 7" id="KW-0573">Peptidoglycan synthesis</keyword>
<comment type="similarity">
    <text evidence="2">Belongs to the YkuD family.</text>
</comment>
<dbReference type="EMBL" id="CP001999">
    <property type="protein sequence ID" value="ADG94058.1"/>
    <property type="molecule type" value="Genomic_DNA"/>
</dbReference>
<dbReference type="GO" id="GO:0071555">
    <property type="term" value="P:cell wall organization"/>
    <property type="evidence" value="ECO:0007669"/>
    <property type="project" value="UniProtKB-UniRule"/>
</dbReference>
<dbReference type="PROSITE" id="PS52029">
    <property type="entry name" value="LD_TPASE"/>
    <property type="match status" value="1"/>
</dbReference>
<feature type="active site" description="Proton donor/acceptor" evidence="7">
    <location>
        <position position="156"/>
    </location>
</feature>
<dbReference type="Gene3D" id="2.40.440.10">
    <property type="entry name" value="L,D-transpeptidase catalytic domain-like"/>
    <property type="match status" value="1"/>
</dbReference>
<dbReference type="GO" id="GO:0009252">
    <property type="term" value="P:peptidoglycan biosynthetic process"/>
    <property type="evidence" value="ECO:0007669"/>
    <property type="project" value="UniProtKB-UniPathway"/>
</dbReference>
<evidence type="ECO:0000256" key="5">
    <source>
        <dbReference type="ARBA" id="ARBA00022984"/>
    </source>
</evidence>
<evidence type="ECO:0000256" key="1">
    <source>
        <dbReference type="ARBA" id="ARBA00004752"/>
    </source>
</evidence>
<dbReference type="InterPro" id="IPR038063">
    <property type="entry name" value="Transpep_catalytic_dom"/>
</dbReference>
<sequence length="320" mass="37650" precursor="true">MKKIAFLVLVLFNTYLLADFVTIYRTMGIDEVQKELDKQLKSEKYWSKYLENIDVRYGYYESKKYVLVADKLSKKFELFKREDKKFLKILTQTMISGEKDGDKFLEGDLKTPIGAYKLTRKLTKLDQFYGPLALVTNYPNTFDKSLNKEGHGIWIHGMPYEESRSDYTKGCIALDNESLVALDKSINYDESVLLISEKDIEPTTKKEMSEVLAFIFSWTDAWRVSDTNTYLSYYSKDFKRANGQNFDAFKKHKEYIFSRKEDKTIKFSNINIMPYPNSFNKKMFKIVMDEHYKTNSYQYDGIKELYIQLEEGKISILSEG</sequence>
<dbReference type="InterPro" id="IPR005490">
    <property type="entry name" value="LD_TPept_cat_dom"/>
</dbReference>
<dbReference type="STRING" id="572480.Arnit_2407"/>
<organism evidence="9 10">
    <name type="scientific">Arcobacter nitrofigilis (strain ATCC 33309 / DSM 7299 / CCUG 15893 / LMG 7604 / NCTC 12251 / CI)</name>
    <name type="common">Campylobacter nitrofigilis</name>
    <dbReference type="NCBI Taxonomy" id="572480"/>
    <lineage>
        <taxon>Bacteria</taxon>
        <taxon>Pseudomonadati</taxon>
        <taxon>Campylobacterota</taxon>
        <taxon>Epsilonproteobacteria</taxon>
        <taxon>Campylobacterales</taxon>
        <taxon>Arcobacteraceae</taxon>
        <taxon>Arcobacter</taxon>
    </lineage>
</organism>
<dbReference type="CDD" id="cd16913">
    <property type="entry name" value="YkuD_like"/>
    <property type="match status" value="1"/>
</dbReference>
<dbReference type="Proteomes" id="UP000000939">
    <property type="component" value="Chromosome"/>
</dbReference>
<accession>D5V196</accession>
<dbReference type="eggNOG" id="COG3034">
    <property type="taxonomic scope" value="Bacteria"/>
</dbReference>
<evidence type="ECO:0000256" key="4">
    <source>
        <dbReference type="ARBA" id="ARBA00022960"/>
    </source>
</evidence>
<keyword evidence="3" id="KW-0808">Transferase</keyword>
<dbReference type="SUPFAM" id="SSF54427">
    <property type="entry name" value="NTF2-like"/>
    <property type="match status" value="1"/>
</dbReference>
<proteinExistence type="inferred from homology"/>
<evidence type="ECO:0000313" key="9">
    <source>
        <dbReference type="EMBL" id="ADG94058.1"/>
    </source>
</evidence>
<evidence type="ECO:0000256" key="2">
    <source>
        <dbReference type="ARBA" id="ARBA00005992"/>
    </source>
</evidence>
<dbReference type="Pfam" id="PF03734">
    <property type="entry name" value="YkuD"/>
    <property type="match status" value="1"/>
</dbReference>
<dbReference type="HOGENOM" id="CLU_064738_0_0_7"/>
<dbReference type="GO" id="GO:0016740">
    <property type="term" value="F:transferase activity"/>
    <property type="evidence" value="ECO:0007669"/>
    <property type="project" value="UniProtKB-KW"/>
</dbReference>
<keyword evidence="4 7" id="KW-0133">Cell shape</keyword>
<dbReference type="UniPathway" id="UPA00219"/>